<evidence type="ECO:0000256" key="5">
    <source>
        <dbReference type="ARBA" id="ARBA00022679"/>
    </source>
</evidence>
<keyword evidence="6" id="KW-0819">tRNA processing</keyword>
<name>A0A089LS23_9BACL</name>
<dbReference type="EMBL" id="CP009286">
    <property type="protein sequence ID" value="AIQ62013.1"/>
    <property type="molecule type" value="Genomic_DNA"/>
</dbReference>
<comment type="catalytic activity">
    <reaction evidence="11">
        <text>L-threonine + hydrogencarbonate + ATP = L-threonylcarbamoyladenylate + diphosphate + H2O</text>
        <dbReference type="Rhea" id="RHEA:36407"/>
        <dbReference type="ChEBI" id="CHEBI:15377"/>
        <dbReference type="ChEBI" id="CHEBI:17544"/>
        <dbReference type="ChEBI" id="CHEBI:30616"/>
        <dbReference type="ChEBI" id="CHEBI:33019"/>
        <dbReference type="ChEBI" id="CHEBI:57926"/>
        <dbReference type="ChEBI" id="CHEBI:73682"/>
        <dbReference type="EC" id="2.7.7.87"/>
    </reaction>
</comment>
<evidence type="ECO:0000256" key="6">
    <source>
        <dbReference type="ARBA" id="ARBA00022694"/>
    </source>
</evidence>
<feature type="domain" description="YrdC-like" evidence="12">
    <location>
        <begin position="11"/>
        <end position="205"/>
    </location>
</feature>
<evidence type="ECO:0000256" key="2">
    <source>
        <dbReference type="ARBA" id="ARBA00007663"/>
    </source>
</evidence>
<dbReference type="GO" id="GO:0061710">
    <property type="term" value="F:L-threonylcarbamoyladenylate synthase"/>
    <property type="evidence" value="ECO:0007669"/>
    <property type="project" value="UniProtKB-EC"/>
</dbReference>
<sequence length="244" mass="26310">MMQEQLLPVSGQSIEQAVSVLKAGGLVIGPSRSNYNIMCDPRNEQAVERVFEVKKRTKFGPLTVSIASLEGLDDLVTLPDTLDPGVLQEVWPSELTLIFFKNYPFPERLTCGAPTVGLTWQGESAMQTLTAAYGHPIAVTSANLSGMGTGLVDLEQALAHMRGKVDLILQGPPASPDKAPGKEIEGNTIIDLSFQPPVLVRQGLVPLERVRGRFPGLIEDPSVYPELLRARNAASSSRGEGTHE</sequence>
<evidence type="ECO:0000256" key="7">
    <source>
        <dbReference type="ARBA" id="ARBA00022695"/>
    </source>
</evidence>
<dbReference type="Pfam" id="PF01300">
    <property type="entry name" value="Sua5_yciO_yrdC"/>
    <property type="match status" value="1"/>
</dbReference>
<dbReference type="InterPro" id="IPR017945">
    <property type="entry name" value="DHBP_synth_RibB-like_a/b_dom"/>
</dbReference>
<dbReference type="Gene3D" id="3.90.870.10">
    <property type="entry name" value="DHBP synthase"/>
    <property type="match status" value="1"/>
</dbReference>
<dbReference type="SUPFAM" id="SSF55821">
    <property type="entry name" value="YrdC/RibB"/>
    <property type="match status" value="1"/>
</dbReference>
<accession>A0A089LS23</accession>
<dbReference type="OrthoDB" id="9808093at2"/>
<keyword evidence="7" id="KW-0548">Nucleotidyltransferase</keyword>
<dbReference type="AlphaFoldDB" id="A0A089LS23"/>
<dbReference type="GO" id="GO:0005737">
    <property type="term" value="C:cytoplasm"/>
    <property type="evidence" value="ECO:0007669"/>
    <property type="project" value="UniProtKB-SubCell"/>
</dbReference>
<evidence type="ECO:0000256" key="11">
    <source>
        <dbReference type="ARBA" id="ARBA00048366"/>
    </source>
</evidence>
<proteinExistence type="inferred from homology"/>
<evidence type="ECO:0000313" key="14">
    <source>
        <dbReference type="Proteomes" id="UP000029507"/>
    </source>
</evidence>
<evidence type="ECO:0000313" key="13">
    <source>
        <dbReference type="EMBL" id="AIQ62013.1"/>
    </source>
</evidence>
<dbReference type="GO" id="GO:0008033">
    <property type="term" value="P:tRNA processing"/>
    <property type="evidence" value="ECO:0007669"/>
    <property type="project" value="UniProtKB-KW"/>
</dbReference>
<comment type="subcellular location">
    <subcellularLocation>
        <location evidence="1">Cytoplasm</location>
    </subcellularLocation>
</comment>
<dbReference type="InterPro" id="IPR006070">
    <property type="entry name" value="Sua5-like_dom"/>
</dbReference>
<organism evidence="13 14">
    <name type="scientific">Paenibacillus stellifer</name>
    <dbReference type="NCBI Taxonomy" id="169760"/>
    <lineage>
        <taxon>Bacteria</taxon>
        <taxon>Bacillati</taxon>
        <taxon>Bacillota</taxon>
        <taxon>Bacilli</taxon>
        <taxon>Bacillales</taxon>
        <taxon>Paenibacillaceae</taxon>
        <taxon>Paenibacillus</taxon>
    </lineage>
</organism>
<dbReference type="RefSeq" id="WP_038693056.1">
    <property type="nucleotide sequence ID" value="NZ_CP009286.1"/>
</dbReference>
<dbReference type="KEGG" id="pste:PSTEL_01630"/>
<evidence type="ECO:0000256" key="3">
    <source>
        <dbReference type="ARBA" id="ARBA00012584"/>
    </source>
</evidence>
<keyword evidence="4" id="KW-0963">Cytoplasm</keyword>
<dbReference type="GO" id="GO:0003725">
    <property type="term" value="F:double-stranded RNA binding"/>
    <property type="evidence" value="ECO:0007669"/>
    <property type="project" value="InterPro"/>
</dbReference>
<evidence type="ECO:0000256" key="1">
    <source>
        <dbReference type="ARBA" id="ARBA00004496"/>
    </source>
</evidence>
<dbReference type="PROSITE" id="PS51163">
    <property type="entry name" value="YRDC"/>
    <property type="match status" value="1"/>
</dbReference>
<dbReference type="GO" id="GO:0000049">
    <property type="term" value="F:tRNA binding"/>
    <property type="evidence" value="ECO:0007669"/>
    <property type="project" value="TreeGrafter"/>
</dbReference>
<evidence type="ECO:0000256" key="10">
    <source>
        <dbReference type="ARBA" id="ARBA00029774"/>
    </source>
</evidence>
<evidence type="ECO:0000259" key="12">
    <source>
        <dbReference type="PROSITE" id="PS51163"/>
    </source>
</evidence>
<evidence type="ECO:0000256" key="9">
    <source>
        <dbReference type="ARBA" id="ARBA00022840"/>
    </source>
</evidence>
<evidence type="ECO:0000256" key="8">
    <source>
        <dbReference type="ARBA" id="ARBA00022741"/>
    </source>
</evidence>
<dbReference type="EC" id="2.7.7.87" evidence="3"/>
<dbReference type="GO" id="GO:0006450">
    <property type="term" value="P:regulation of translational fidelity"/>
    <property type="evidence" value="ECO:0007669"/>
    <property type="project" value="TreeGrafter"/>
</dbReference>
<dbReference type="Proteomes" id="UP000029507">
    <property type="component" value="Chromosome"/>
</dbReference>
<dbReference type="InterPro" id="IPR050156">
    <property type="entry name" value="TC-AMP_synthase_SUA5"/>
</dbReference>
<reference evidence="13 14" key="1">
    <citation type="submission" date="2014-08" db="EMBL/GenBank/DDBJ databases">
        <title>Comparative genomics of the Paenibacillus odorifer group.</title>
        <authorList>
            <person name="den Bakker H.C."/>
            <person name="Tsai Y.-C."/>
            <person name="Martin N."/>
            <person name="Korlach J."/>
            <person name="Wiedmann M."/>
        </authorList>
    </citation>
    <scope>NUCLEOTIDE SEQUENCE [LARGE SCALE GENOMIC DNA]</scope>
    <source>
        <strain evidence="13 14">DSM 14472</strain>
    </source>
</reference>
<dbReference type="GO" id="GO:0005524">
    <property type="term" value="F:ATP binding"/>
    <property type="evidence" value="ECO:0007669"/>
    <property type="project" value="UniProtKB-KW"/>
</dbReference>
<evidence type="ECO:0000256" key="4">
    <source>
        <dbReference type="ARBA" id="ARBA00022490"/>
    </source>
</evidence>
<keyword evidence="8" id="KW-0547">Nucleotide-binding</keyword>
<keyword evidence="9" id="KW-0067">ATP-binding</keyword>
<comment type="similarity">
    <text evidence="2">Belongs to the SUA5 family.</text>
</comment>
<keyword evidence="14" id="KW-1185">Reference proteome</keyword>
<dbReference type="STRING" id="169760.PSTEL_01630"/>
<gene>
    <name evidence="13" type="ORF">PSTEL_01630</name>
</gene>
<keyword evidence="5" id="KW-0808">Transferase</keyword>
<dbReference type="PANTHER" id="PTHR17490:SF16">
    <property type="entry name" value="THREONYLCARBAMOYL-AMP SYNTHASE"/>
    <property type="match status" value="1"/>
</dbReference>
<protein>
    <recommendedName>
        <fullName evidence="10">L-threonylcarbamoyladenylate synthase</fullName>
        <ecNumber evidence="3">2.7.7.87</ecNumber>
    </recommendedName>
    <alternativeName>
        <fullName evidence="10">L-threonylcarbamoyladenylate synthase</fullName>
    </alternativeName>
</protein>
<dbReference type="HOGENOM" id="CLU_031397_3_2_9"/>
<dbReference type="PANTHER" id="PTHR17490">
    <property type="entry name" value="SUA5"/>
    <property type="match status" value="1"/>
</dbReference>